<evidence type="ECO:0000256" key="5">
    <source>
        <dbReference type="ARBA" id="ARBA00022840"/>
    </source>
</evidence>
<evidence type="ECO:0000256" key="3">
    <source>
        <dbReference type="ARBA" id="ARBA00022801"/>
    </source>
</evidence>
<dbReference type="EMBL" id="JAXUAC010000011">
    <property type="protein sequence ID" value="MDZ7511829.1"/>
    <property type="molecule type" value="Genomic_DNA"/>
</dbReference>
<evidence type="ECO:0000256" key="7">
    <source>
        <dbReference type="SAM" id="MobiDB-lite"/>
    </source>
</evidence>
<evidence type="ECO:0000256" key="6">
    <source>
        <dbReference type="SAM" id="Coils"/>
    </source>
</evidence>
<feature type="domain" description="DNA2/NAM7 helicase helicase" evidence="8">
    <location>
        <begin position="1197"/>
        <end position="1235"/>
    </location>
</feature>
<keyword evidence="12" id="KW-1185">Reference proteome</keyword>
<feature type="domain" description="Restriction endonuclease type II-like" evidence="10">
    <location>
        <begin position="1493"/>
        <end position="1586"/>
    </location>
</feature>
<comment type="similarity">
    <text evidence="1">Belongs to the DNA2/NAM7 helicase family.</text>
</comment>
<dbReference type="RefSeq" id="WP_164076834.1">
    <property type="nucleotide sequence ID" value="NZ_CP196982.1"/>
</dbReference>
<dbReference type="PANTHER" id="PTHR43788">
    <property type="entry name" value="DNA2/NAM7 HELICASE FAMILY MEMBER"/>
    <property type="match status" value="1"/>
</dbReference>
<gene>
    <name evidence="11" type="ORF">U5F72_08390</name>
</gene>
<dbReference type="Pfam" id="PF13087">
    <property type="entry name" value="AAA_12"/>
    <property type="match status" value="1"/>
</dbReference>
<proteinExistence type="inferred from homology"/>
<keyword evidence="3" id="KW-0378">Hydrolase</keyword>
<evidence type="ECO:0000313" key="11">
    <source>
        <dbReference type="EMBL" id="MDZ7511829.1"/>
    </source>
</evidence>
<name>A0ABU5MGE5_9GAMM</name>
<dbReference type="InterPro" id="IPR011335">
    <property type="entry name" value="Restrct_endonuc-II-like"/>
</dbReference>
<keyword evidence="2" id="KW-0547">Nucleotide-binding</keyword>
<dbReference type="InterPro" id="IPR047187">
    <property type="entry name" value="SF1_C_Upf1"/>
</dbReference>
<dbReference type="SUPFAM" id="SSF52540">
    <property type="entry name" value="P-loop containing nucleoside triphosphate hydrolases"/>
    <property type="match status" value="1"/>
</dbReference>
<keyword evidence="5" id="KW-0067">ATP-binding</keyword>
<dbReference type="Gene3D" id="3.40.50.300">
    <property type="entry name" value="P-loop containing nucleotide triphosphate hydrolases"/>
    <property type="match status" value="3"/>
</dbReference>
<dbReference type="Pfam" id="PF18741">
    <property type="entry name" value="MTES_1575"/>
    <property type="match status" value="1"/>
</dbReference>
<comment type="caution">
    <text evidence="11">The sequence shown here is derived from an EMBL/GenBank/DDBJ whole genome shotgun (WGS) entry which is preliminary data.</text>
</comment>
<dbReference type="Pfam" id="PF13086">
    <property type="entry name" value="AAA_11"/>
    <property type="match status" value="2"/>
</dbReference>
<dbReference type="Proteomes" id="UP001290894">
    <property type="component" value="Unassembled WGS sequence"/>
</dbReference>
<keyword evidence="6" id="KW-0175">Coiled coil</keyword>
<evidence type="ECO:0000259" key="8">
    <source>
        <dbReference type="Pfam" id="PF13086"/>
    </source>
</evidence>
<dbReference type="InterPro" id="IPR041677">
    <property type="entry name" value="DNA2/NAM7_AAA_11"/>
</dbReference>
<dbReference type="InterPro" id="IPR050534">
    <property type="entry name" value="Coronavir_polyprotein_1ab"/>
</dbReference>
<evidence type="ECO:0000256" key="1">
    <source>
        <dbReference type="ARBA" id="ARBA00007913"/>
    </source>
</evidence>
<dbReference type="CDD" id="cd18808">
    <property type="entry name" value="SF1_C_Upf1"/>
    <property type="match status" value="1"/>
</dbReference>
<sequence>MSTRPFFNVSTQELELLFQTAASKQDRRMLEGLAAELAHREMPRAVLLRSRINNLLKSPRRTLDPSDLEGDDPASSPERDAPAEIPRAQSLHSPTEQTRQKMTEPHILERLKGLLEYVRQTASLRGRPSRQVEQHNNFKAHEYELQGLPGVQFDVGTDDDDVWLRVDRLQESAPPAPSTRLLSALIAQSNQPTREPGLVSHATRDELSLLGAELPPLVEGTDPESPVPIDALSLTVQLQEELNVYVLQLWQPWAVKEREVRKTIAKYAELFSSYQMLRGNVVDSPLEMVMGVGISVWDLPDGKLTYPLITKLVELSIDERTHAIEVRPRSPDPRLELDVYTALDNPGVAEVARAGKEHFARTEWHISPFTPSSFEPVLKVAASLLDSKGTYWPSQTMPHDRQVPKAGEHLRVTDTWVLFARPRTSSLFIQDLERFENLIDSGVNLEGLSRATWALLNDPSQHLHEPPPMNYRGLSHIDRKAGTAAKAKDLFFPMPYNDEQVQIVHMLDHQDGVVVQGPPGTGKTHTIANVISHYLALGKRVLVTSMKDPALAVLQEKLPEDIRPLAISLLSSEADGMKQFEHAIRHIAGEITRLSKSDMREQVRQFEQRIDTLHGQVASTEARIAHWARINLEPVIVDGVALQPLDIAKEVATNTEDVELIRDVLTVAEIHSPQFDNTDISSLRSARMALGEDLALLNDRLPSVDGFPEAGELRQAHLDLGRLAEINEQIAAARLPALRDMQQATIEEAIQSHARIGALRRVRTSLDESGLVWLPALEQRIRLAGPQDAVSKLLAELRSEIGELLAYRSRFLSRPVTLPDGMGDDPDMTDALDNLSQGRKPFGLAGFFGKTQEKKQLDQVRVLASPPASAEDWAHVLEYRRFQQKCNEVVVRWNALSPEMSLPILESASALVERGPGHLAVLNNLQIVLREEKAILAMLSVLLPTWKEGTNTPYSAQQLDQALEILDHNLTRNRLEATWEIKSSFQRAMVDAKGTLPESIEAFLNRALGDAKISDSSLMAEWSELMLELRRQHSMRPQLQIVRDVTNLIEKSGAPKWAQSLRSEAASAALDKLLPDNWKDCWRHRRLLTLVESMDGREELTRLSRQRNELESDLSSLYQQAVTTRTWLQMTEKATPAVRSALEAYRVAVSRIGKGTGVRAPRFRRDARDAAEQASPAIPCWIMPHYRVSESLPVSLGEFDLVIIDEASQSDLTALPALLRAKKVLIVGDDQQVSPEGVGLEEEKIRSLMGQLLGNQVGLYRPQMSPDKSVYDLFKVVFAQGQIMLREHFRCVGPIIEYSKREFYNHQLRPLRMPRTSERLDPPLIDVHVLDGQRGNGKTNEGEARFILEEIQRIVSDPQMRHRSIGVVSLIGSEQAQLVWDKISRTLGEEVIQRHQIAFGDARTFQGKERDIMFLSMIVSGSAQASSQEMFRQRYNVAASRARDRMYLVRSIRAEELSPADKLRAGLLQHFQSPYSQDEAAVADLRMLCESPFEREMFDELVSRGYRVQPQVKVGSYRIDMVVEGDKDARLAIECDGDRYHGPDQWEQDMRRQRVLERAGWNFWRCFASNFVLHRDALLADLVNALKGRGIEPLGAQGASVSNHCLHRTYEAFPSTVPHSEHEKDAAAESS</sequence>
<keyword evidence="4" id="KW-0347">Helicase</keyword>
<feature type="coiled-coil region" evidence="6">
    <location>
        <begin position="1093"/>
        <end position="1120"/>
    </location>
</feature>
<evidence type="ECO:0000259" key="10">
    <source>
        <dbReference type="Pfam" id="PF18741"/>
    </source>
</evidence>
<dbReference type="InterPro" id="IPR041679">
    <property type="entry name" value="DNA2/NAM7-like_C"/>
</dbReference>
<evidence type="ECO:0000256" key="4">
    <source>
        <dbReference type="ARBA" id="ARBA00022806"/>
    </source>
</evidence>
<reference evidence="11 12" key="1">
    <citation type="submission" date="2023-12" db="EMBL/GenBank/DDBJ databases">
        <title>'Antibacterial potential of Stenotrophomonas maltophilia cystic fibrosis isolates' (manuscript under preparation).</title>
        <authorList>
            <person name="Crisan C.V."/>
            <person name="Pettis M."/>
            <person name="Goldberg J.B."/>
        </authorList>
    </citation>
    <scope>NUCLEOTIDE SEQUENCE [LARGE SCALE GENOMIC DNA]</scope>
    <source>
        <strain evidence="11 12">CCV155</strain>
    </source>
</reference>
<organism evidence="11 12">
    <name type="scientific">Stenotrophomonas muris</name>
    <dbReference type="NCBI Taxonomy" id="2963283"/>
    <lineage>
        <taxon>Bacteria</taxon>
        <taxon>Pseudomonadati</taxon>
        <taxon>Pseudomonadota</taxon>
        <taxon>Gammaproteobacteria</taxon>
        <taxon>Lysobacterales</taxon>
        <taxon>Lysobacteraceae</taxon>
        <taxon>Stenotrophomonas</taxon>
    </lineage>
</organism>
<evidence type="ECO:0000313" key="12">
    <source>
        <dbReference type="Proteomes" id="UP001290894"/>
    </source>
</evidence>
<feature type="domain" description="DNA2/NAM7 helicase helicase" evidence="8">
    <location>
        <begin position="496"/>
        <end position="643"/>
    </location>
</feature>
<dbReference type="SUPFAM" id="SSF52980">
    <property type="entry name" value="Restriction endonuclease-like"/>
    <property type="match status" value="1"/>
</dbReference>
<evidence type="ECO:0000256" key="2">
    <source>
        <dbReference type="ARBA" id="ARBA00022741"/>
    </source>
</evidence>
<accession>A0ABU5MGE5</accession>
<dbReference type="Gene3D" id="3.40.960.10">
    <property type="entry name" value="VSR Endonuclease"/>
    <property type="match status" value="1"/>
</dbReference>
<evidence type="ECO:0000259" key="9">
    <source>
        <dbReference type="Pfam" id="PF13087"/>
    </source>
</evidence>
<protein>
    <submittedName>
        <fullName evidence="11">AAA domain-containing protein</fullName>
    </submittedName>
</protein>
<dbReference type="PANTHER" id="PTHR43788:SF8">
    <property type="entry name" value="DNA-BINDING PROTEIN SMUBP-2"/>
    <property type="match status" value="1"/>
</dbReference>
<dbReference type="InterPro" id="IPR027417">
    <property type="entry name" value="P-loop_NTPase"/>
</dbReference>
<feature type="region of interest" description="Disordered" evidence="7">
    <location>
        <begin position="58"/>
        <end position="104"/>
    </location>
</feature>
<feature type="domain" description="DNA2/NAM7 helicase-like C-terminal" evidence="9">
    <location>
        <begin position="1274"/>
        <end position="1449"/>
    </location>
</feature>
<dbReference type="InterPro" id="IPR049468">
    <property type="entry name" value="Restrct_endonuc-II-like_dom"/>
</dbReference>
<feature type="coiled-coil region" evidence="6">
    <location>
        <begin position="596"/>
        <end position="623"/>
    </location>
</feature>